<dbReference type="Proteomes" id="UP001054889">
    <property type="component" value="Unassembled WGS sequence"/>
</dbReference>
<dbReference type="AlphaFoldDB" id="A0AAV5BKJ7"/>
<evidence type="ECO:0000313" key="3">
    <source>
        <dbReference type="Proteomes" id="UP001054889"/>
    </source>
</evidence>
<accession>A0AAV5BKJ7</accession>
<sequence>MQHPSRDPSRLCRIIFVSLAPEHAECPELLPCLCRSPLLPRQPPHLRPHFHPPWSLELHSASAASTRLPERVVRPSSTPSASTVASARRSELRVVRPSSTSSAPAAASACRPELRVVHPSSTPPASTVASARRPKLRVVHPSCNPVAAASVHLSSTPPPRRLPELHFAYTTHRLHVRPSFFFSPPSRITR</sequence>
<comment type="caution">
    <text evidence="2">The sequence shown here is derived from an EMBL/GenBank/DDBJ whole genome shotgun (WGS) entry which is preliminary data.</text>
</comment>
<feature type="region of interest" description="Disordered" evidence="1">
    <location>
        <begin position="67"/>
        <end position="110"/>
    </location>
</feature>
<keyword evidence="3" id="KW-1185">Reference proteome</keyword>
<gene>
    <name evidence="2" type="primary">ga02350</name>
    <name evidence="2" type="ORF">PR202_ga02350</name>
</gene>
<dbReference type="EMBL" id="BQKI01000001">
    <property type="protein sequence ID" value="GJM86486.1"/>
    <property type="molecule type" value="Genomic_DNA"/>
</dbReference>
<reference evidence="2" key="2">
    <citation type="submission" date="2021-12" db="EMBL/GenBank/DDBJ databases">
        <title>Resequencing data analysis of finger millet.</title>
        <authorList>
            <person name="Hatakeyama M."/>
            <person name="Aluri S."/>
            <person name="Balachadran M.T."/>
            <person name="Sivarajan S.R."/>
            <person name="Poveda L."/>
            <person name="Shimizu-Inatsugi R."/>
            <person name="Schlapbach R."/>
            <person name="Sreeman S.M."/>
            <person name="Shimizu K.K."/>
        </authorList>
    </citation>
    <scope>NUCLEOTIDE SEQUENCE</scope>
</reference>
<feature type="compositionally biased region" description="Low complexity" evidence="1">
    <location>
        <begin position="97"/>
        <end position="109"/>
    </location>
</feature>
<protein>
    <submittedName>
        <fullName evidence="2">Uncharacterized protein</fullName>
    </submittedName>
</protein>
<evidence type="ECO:0000313" key="2">
    <source>
        <dbReference type="EMBL" id="GJM86486.1"/>
    </source>
</evidence>
<evidence type="ECO:0000256" key="1">
    <source>
        <dbReference type="SAM" id="MobiDB-lite"/>
    </source>
</evidence>
<organism evidence="2 3">
    <name type="scientific">Eleusine coracana subsp. coracana</name>
    <dbReference type="NCBI Taxonomy" id="191504"/>
    <lineage>
        <taxon>Eukaryota</taxon>
        <taxon>Viridiplantae</taxon>
        <taxon>Streptophyta</taxon>
        <taxon>Embryophyta</taxon>
        <taxon>Tracheophyta</taxon>
        <taxon>Spermatophyta</taxon>
        <taxon>Magnoliopsida</taxon>
        <taxon>Liliopsida</taxon>
        <taxon>Poales</taxon>
        <taxon>Poaceae</taxon>
        <taxon>PACMAD clade</taxon>
        <taxon>Chloridoideae</taxon>
        <taxon>Cynodonteae</taxon>
        <taxon>Eleusininae</taxon>
        <taxon>Eleusine</taxon>
    </lineage>
</organism>
<reference evidence="2" key="1">
    <citation type="journal article" date="2018" name="DNA Res.">
        <title>Multiple hybrid de novo genome assembly of finger millet, an orphan allotetraploid crop.</title>
        <authorList>
            <person name="Hatakeyama M."/>
            <person name="Aluri S."/>
            <person name="Balachadran M.T."/>
            <person name="Sivarajan S.R."/>
            <person name="Patrignani A."/>
            <person name="Gruter S."/>
            <person name="Poveda L."/>
            <person name="Shimizu-Inatsugi R."/>
            <person name="Baeten J."/>
            <person name="Francoijs K.J."/>
            <person name="Nataraja K.N."/>
            <person name="Reddy Y.A.N."/>
            <person name="Phadnis S."/>
            <person name="Ravikumar R.L."/>
            <person name="Schlapbach R."/>
            <person name="Sreeman S.M."/>
            <person name="Shimizu K.K."/>
        </authorList>
    </citation>
    <scope>NUCLEOTIDE SEQUENCE</scope>
</reference>
<proteinExistence type="predicted"/>
<feature type="compositionally biased region" description="Low complexity" evidence="1">
    <location>
        <begin position="74"/>
        <end position="87"/>
    </location>
</feature>
<name>A0AAV5BKJ7_ELECO</name>